<dbReference type="PANTHER" id="PTHR14950:SF37">
    <property type="entry name" value="ENDORIBONUCLEASE DICER"/>
    <property type="match status" value="1"/>
</dbReference>
<sequence>LLPHRIVRLMEILEYYSPSRIGKIDPNFAFCGIIFVEQRYVAYVMNLLLKAIAKWNKETFDYLRPDFVIGYNSVNVGSEETLALHKRQEDVLRKFRQKHLNLLVATSVLEEGVDVKQCNVVIRFDRPTDYRAYIQSKGRARKEGANYFMLVEQSDKAKCASDLRDFFQIEQVGHFLLMIHYSYHGTMLLKRYRTTHNPPDDLPLLGEIDVDCIIPPYVVESTGAKVTMSSAISLVNRSLELFCFKMTVTHFLTDCSKLTVLIRLNLLCLILYLLALRSDKNFISGRLLRFASMSF</sequence>
<dbReference type="SMART" id="SM00490">
    <property type="entry name" value="HELICc"/>
    <property type="match status" value="1"/>
</dbReference>
<dbReference type="InterPro" id="IPR027417">
    <property type="entry name" value="P-loop_NTPase"/>
</dbReference>
<organism evidence="4">
    <name type="scientific">Anisakis simplex</name>
    <name type="common">Herring worm</name>
    <dbReference type="NCBI Taxonomy" id="6269"/>
    <lineage>
        <taxon>Eukaryota</taxon>
        <taxon>Metazoa</taxon>
        <taxon>Ecdysozoa</taxon>
        <taxon>Nematoda</taxon>
        <taxon>Chromadorea</taxon>
        <taxon>Rhabditida</taxon>
        <taxon>Spirurina</taxon>
        <taxon>Ascaridomorpha</taxon>
        <taxon>Ascaridoidea</taxon>
        <taxon>Anisakidae</taxon>
        <taxon>Anisakis</taxon>
        <taxon>Anisakis simplex complex</taxon>
    </lineage>
</organism>
<dbReference type="WBParaSite" id="ASIM_0002054401-mRNA-1">
    <property type="protein sequence ID" value="ASIM_0002054401-mRNA-1"/>
    <property type="gene ID" value="ASIM_0002054401"/>
</dbReference>
<dbReference type="GO" id="GO:0030422">
    <property type="term" value="P:siRNA processing"/>
    <property type="evidence" value="ECO:0007669"/>
    <property type="project" value="TreeGrafter"/>
</dbReference>
<feature type="domain" description="Helicase C-terminal" evidence="3">
    <location>
        <begin position="23"/>
        <end position="189"/>
    </location>
</feature>
<proteinExistence type="predicted"/>
<evidence type="ECO:0000313" key="4">
    <source>
        <dbReference type="WBParaSite" id="ASIM_0002054401-mRNA-1"/>
    </source>
</evidence>
<evidence type="ECO:0000256" key="1">
    <source>
        <dbReference type="ARBA" id="ARBA00022801"/>
    </source>
</evidence>
<keyword evidence="2" id="KW-0812">Transmembrane</keyword>
<dbReference type="Pfam" id="PF00271">
    <property type="entry name" value="Helicase_C"/>
    <property type="match status" value="1"/>
</dbReference>
<dbReference type="GO" id="GO:0070578">
    <property type="term" value="C:RISC-loading complex"/>
    <property type="evidence" value="ECO:0007669"/>
    <property type="project" value="TreeGrafter"/>
</dbReference>
<dbReference type="Gene3D" id="3.40.50.300">
    <property type="entry name" value="P-loop containing nucleotide triphosphate hydrolases"/>
    <property type="match status" value="1"/>
</dbReference>
<dbReference type="GO" id="GO:0003723">
    <property type="term" value="F:RNA binding"/>
    <property type="evidence" value="ECO:0007669"/>
    <property type="project" value="TreeGrafter"/>
</dbReference>
<dbReference type="GO" id="GO:0004530">
    <property type="term" value="F:deoxyribonuclease I activity"/>
    <property type="evidence" value="ECO:0007669"/>
    <property type="project" value="TreeGrafter"/>
</dbReference>
<accession>A0A0M3KHS9</accession>
<dbReference type="GO" id="GO:0005737">
    <property type="term" value="C:cytoplasm"/>
    <property type="evidence" value="ECO:0007669"/>
    <property type="project" value="TreeGrafter"/>
</dbReference>
<dbReference type="InterPro" id="IPR001650">
    <property type="entry name" value="Helicase_C-like"/>
</dbReference>
<dbReference type="GO" id="GO:0005634">
    <property type="term" value="C:nucleus"/>
    <property type="evidence" value="ECO:0007669"/>
    <property type="project" value="TreeGrafter"/>
</dbReference>
<keyword evidence="2" id="KW-1133">Transmembrane helix</keyword>
<keyword evidence="1" id="KW-0378">Hydrolase</keyword>
<name>A0A0M3KHS9_ANISI</name>
<dbReference type="GO" id="GO:0004525">
    <property type="term" value="F:ribonuclease III activity"/>
    <property type="evidence" value="ECO:0007669"/>
    <property type="project" value="TreeGrafter"/>
</dbReference>
<dbReference type="PROSITE" id="PS51194">
    <property type="entry name" value="HELICASE_CTER"/>
    <property type="match status" value="1"/>
</dbReference>
<feature type="transmembrane region" description="Helical" evidence="2">
    <location>
        <begin position="258"/>
        <end position="276"/>
    </location>
</feature>
<keyword evidence="2" id="KW-0472">Membrane</keyword>
<protein>
    <submittedName>
        <fullName evidence="4">Endoribonuclease dcr-1 (inferred by orthology to a C. elegans protein)</fullName>
    </submittedName>
</protein>
<evidence type="ECO:0000259" key="3">
    <source>
        <dbReference type="PROSITE" id="PS51194"/>
    </source>
</evidence>
<evidence type="ECO:0000256" key="2">
    <source>
        <dbReference type="SAM" id="Phobius"/>
    </source>
</evidence>
<reference evidence="4" key="1">
    <citation type="submission" date="2017-02" db="UniProtKB">
        <authorList>
            <consortium name="WormBaseParasite"/>
        </authorList>
    </citation>
    <scope>IDENTIFICATION</scope>
</reference>
<dbReference type="PANTHER" id="PTHR14950">
    <property type="entry name" value="DICER-RELATED"/>
    <property type="match status" value="1"/>
</dbReference>
<dbReference type="SUPFAM" id="SSF52540">
    <property type="entry name" value="P-loop containing nucleoside triphosphate hydrolases"/>
    <property type="match status" value="1"/>
</dbReference>
<dbReference type="AlphaFoldDB" id="A0A0M3KHS9"/>
<dbReference type="GO" id="GO:0006309">
    <property type="term" value="P:apoptotic DNA fragmentation"/>
    <property type="evidence" value="ECO:0007669"/>
    <property type="project" value="TreeGrafter"/>
</dbReference>
<dbReference type="GO" id="GO:0031054">
    <property type="term" value="P:pre-miRNA processing"/>
    <property type="evidence" value="ECO:0007669"/>
    <property type="project" value="TreeGrafter"/>
</dbReference>